<organism evidence="1">
    <name type="scientific">bioreactor metagenome</name>
    <dbReference type="NCBI Taxonomy" id="1076179"/>
    <lineage>
        <taxon>unclassified sequences</taxon>
        <taxon>metagenomes</taxon>
        <taxon>ecological metagenomes</taxon>
    </lineage>
</organism>
<comment type="caution">
    <text evidence="1">The sequence shown here is derived from an EMBL/GenBank/DDBJ whole genome shotgun (WGS) entry which is preliminary data.</text>
</comment>
<name>A0A645FPF6_9ZZZZ</name>
<sequence>MFFGYPFQGREYIVGLWTDNFTLIDNTLAPLYHAMANVNLLNEVILSLFRHSCIKKDILPDIFIDVGSFEDTDVDIRWSIIQHLLISGPNGEKSFYFSGFGHIPFFDP</sequence>
<reference evidence="1" key="1">
    <citation type="submission" date="2019-08" db="EMBL/GenBank/DDBJ databases">
        <authorList>
            <person name="Kucharzyk K."/>
            <person name="Murdoch R.W."/>
            <person name="Higgins S."/>
            <person name="Loffler F."/>
        </authorList>
    </citation>
    <scope>NUCLEOTIDE SEQUENCE</scope>
</reference>
<accession>A0A645FPF6</accession>
<dbReference type="EMBL" id="VSSQ01062402">
    <property type="protein sequence ID" value="MPN15586.1"/>
    <property type="molecule type" value="Genomic_DNA"/>
</dbReference>
<evidence type="ECO:0000313" key="1">
    <source>
        <dbReference type="EMBL" id="MPN15586.1"/>
    </source>
</evidence>
<proteinExistence type="predicted"/>
<protein>
    <submittedName>
        <fullName evidence="1">Uncharacterized protein</fullName>
    </submittedName>
</protein>
<dbReference type="AlphaFoldDB" id="A0A645FPF6"/>
<gene>
    <name evidence="1" type="ORF">SDC9_162920</name>
</gene>